<evidence type="ECO:0000256" key="6">
    <source>
        <dbReference type="SAM" id="Phobius"/>
    </source>
</evidence>
<feature type="transmembrane region" description="Helical" evidence="6">
    <location>
        <begin position="122"/>
        <end position="143"/>
    </location>
</feature>
<dbReference type="AlphaFoldDB" id="A0A2D2B1W7"/>
<feature type="transmembrane region" description="Helical" evidence="6">
    <location>
        <begin position="261"/>
        <end position="283"/>
    </location>
</feature>
<evidence type="ECO:0000256" key="2">
    <source>
        <dbReference type="ARBA" id="ARBA00022475"/>
    </source>
</evidence>
<gene>
    <name evidence="8" type="ORF">CSW64_18630</name>
</gene>
<protein>
    <submittedName>
        <fullName evidence="8">MFS transporter</fullName>
    </submittedName>
</protein>
<feature type="transmembrane region" description="Helical" evidence="6">
    <location>
        <begin position="295"/>
        <end position="312"/>
    </location>
</feature>
<sequence length="413" mass="41690">MTPPVQDAAVETLDRASALAPTTEAQPWLLAVLSIAVGTFVLVTSEFLPVGLLTDIAASLKVTEGAAGLSVTVPGLVAAVAAPLIAIGAGSLDRRALLLGLIALLVGSNLISTFATSLEMLVAGRTLMGVAVGGFWAMAGALGMRLAGEAKGPRAVAIIFAGVSVGTVCGVPAGSLIGELAGWRAAFGIAAGVAVLALVAQLIFLPPMPQNQKTTARNLIAPFAVPKARLGLLAALFLAGGHFASYTYVQPFLQQVSHMNAGQITGLLLLFGAGGLVGNFLGGLALEKSVRATKVVMALSMGSAVLGLAAFGGDQLAASIAIAFWGLAFGAMPICIQTWMFKAAPEAMETSGALLVTTFQVALASGALLGGLLVDHVGVTQAMIVGGSASLFTAFLIWTFGGDRKVPARPPHE</sequence>
<dbReference type="Proteomes" id="UP000228945">
    <property type="component" value="Chromosome"/>
</dbReference>
<keyword evidence="9" id="KW-1185">Reference proteome</keyword>
<feature type="transmembrane region" description="Helical" evidence="6">
    <location>
        <begin position="183"/>
        <end position="207"/>
    </location>
</feature>
<feature type="transmembrane region" description="Helical" evidence="6">
    <location>
        <begin position="28"/>
        <end position="48"/>
    </location>
</feature>
<reference evidence="8 9" key="1">
    <citation type="submission" date="2017-10" db="EMBL/GenBank/DDBJ databases">
        <title>Genome sequence of Caulobacter mirabilis FWC38.</title>
        <authorList>
            <person name="Fiebig A."/>
            <person name="Crosson S."/>
        </authorList>
    </citation>
    <scope>NUCLEOTIDE SEQUENCE [LARGE SCALE GENOMIC DNA]</scope>
    <source>
        <strain evidence="8 9">FWC 38</strain>
    </source>
</reference>
<dbReference type="InterPro" id="IPR011701">
    <property type="entry name" value="MFS"/>
</dbReference>
<name>A0A2D2B1W7_9CAUL</name>
<dbReference type="OrthoDB" id="9812189at2"/>
<feature type="transmembrane region" description="Helical" evidence="6">
    <location>
        <begin position="96"/>
        <end position="116"/>
    </location>
</feature>
<keyword evidence="2" id="KW-1003">Cell membrane</keyword>
<dbReference type="InterPro" id="IPR020846">
    <property type="entry name" value="MFS_dom"/>
</dbReference>
<dbReference type="InterPro" id="IPR036259">
    <property type="entry name" value="MFS_trans_sf"/>
</dbReference>
<comment type="subcellular location">
    <subcellularLocation>
        <location evidence="1">Cell membrane</location>
        <topology evidence="1">Multi-pass membrane protein</topology>
    </subcellularLocation>
</comment>
<evidence type="ECO:0000256" key="4">
    <source>
        <dbReference type="ARBA" id="ARBA00022989"/>
    </source>
</evidence>
<evidence type="ECO:0000256" key="5">
    <source>
        <dbReference type="ARBA" id="ARBA00023136"/>
    </source>
</evidence>
<organism evidence="8 9">
    <name type="scientific">Caulobacter mirabilis</name>
    <dbReference type="NCBI Taxonomy" id="69666"/>
    <lineage>
        <taxon>Bacteria</taxon>
        <taxon>Pseudomonadati</taxon>
        <taxon>Pseudomonadota</taxon>
        <taxon>Alphaproteobacteria</taxon>
        <taxon>Caulobacterales</taxon>
        <taxon>Caulobacteraceae</taxon>
        <taxon>Caulobacter</taxon>
    </lineage>
</organism>
<evidence type="ECO:0000313" key="9">
    <source>
        <dbReference type="Proteomes" id="UP000228945"/>
    </source>
</evidence>
<dbReference type="SUPFAM" id="SSF103473">
    <property type="entry name" value="MFS general substrate transporter"/>
    <property type="match status" value="1"/>
</dbReference>
<dbReference type="KEGG" id="cmb:CSW64_18630"/>
<dbReference type="CDD" id="cd17324">
    <property type="entry name" value="MFS_NepI_like"/>
    <property type="match status" value="1"/>
</dbReference>
<keyword evidence="3 6" id="KW-0812">Transmembrane</keyword>
<evidence type="ECO:0000313" key="8">
    <source>
        <dbReference type="EMBL" id="ATQ44259.1"/>
    </source>
</evidence>
<feature type="transmembrane region" description="Helical" evidence="6">
    <location>
        <begin position="353"/>
        <end position="374"/>
    </location>
</feature>
<dbReference type="GO" id="GO:0005886">
    <property type="term" value="C:plasma membrane"/>
    <property type="evidence" value="ECO:0007669"/>
    <property type="project" value="UniProtKB-SubCell"/>
</dbReference>
<evidence type="ECO:0000256" key="3">
    <source>
        <dbReference type="ARBA" id="ARBA00022692"/>
    </source>
</evidence>
<dbReference type="RefSeq" id="WP_099623507.1">
    <property type="nucleotide sequence ID" value="NZ_CP024201.1"/>
</dbReference>
<feature type="transmembrane region" description="Helical" evidence="6">
    <location>
        <begin position="380"/>
        <end position="400"/>
    </location>
</feature>
<evidence type="ECO:0000259" key="7">
    <source>
        <dbReference type="PROSITE" id="PS50850"/>
    </source>
</evidence>
<dbReference type="GO" id="GO:0022857">
    <property type="term" value="F:transmembrane transporter activity"/>
    <property type="evidence" value="ECO:0007669"/>
    <property type="project" value="InterPro"/>
</dbReference>
<feature type="transmembrane region" description="Helical" evidence="6">
    <location>
        <begin position="155"/>
        <end position="177"/>
    </location>
</feature>
<dbReference type="Gene3D" id="1.20.1250.20">
    <property type="entry name" value="MFS general substrate transporter like domains"/>
    <property type="match status" value="1"/>
</dbReference>
<dbReference type="InterPro" id="IPR050189">
    <property type="entry name" value="MFS_Efflux_Transporters"/>
</dbReference>
<feature type="transmembrane region" description="Helical" evidence="6">
    <location>
        <begin position="318"/>
        <end position="341"/>
    </location>
</feature>
<evidence type="ECO:0000256" key="1">
    <source>
        <dbReference type="ARBA" id="ARBA00004651"/>
    </source>
</evidence>
<dbReference type="PANTHER" id="PTHR43124">
    <property type="entry name" value="PURINE EFFLUX PUMP PBUE"/>
    <property type="match status" value="1"/>
</dbReference>
<proteinExistence type="predicted"/>
<dbReference type="EMBL" id="CP024201">
    <property type="protein sequence ID" value="ATQ44259.1"/>
    <property type="molecule type" value="Genomic_DNA"/>
</dbReference>
<keyword evidence="5 6" id="KW-0472">Membrane</keyword>
<feature type="transmembrane region" description="Helical" evidence="6">
    <location>
        <begin position="228"/>
        <end position="249"/>
    </location>
</feature>
<dbReference type="Pfam" id="PF07690">
    <property type="entry name" value="MFS_1"/>
    <property type="match status" value="1"/>
</dbReference>
<dbReference type="PROSITE" id="PS50850">
    <property type="entry name" value="MFS"/>
    <property type="match status" value="1"/>
</dbReference>
<accession>A0A2D2B1W7</accession>
<dbReference type="PANTHER" id="PTHR43124:SF3">
    <property type="entry name" value="CHLORAMPHENICOL EFFLUX PUMP RV0191"/>
    <property type="match status" value="1"/>
</dbReference>
<keyword evidence="4 6" id="KW-1133">Transmembrane helix</keyword>
<feature type="domain" description="Major facilitator superfamily (MFS) profile" evidence="7">
    <location>
        <begin position="31"/>
        <end position="405"/>
    </location>
</feature>
<feature type="transmembrane region" description="Helical" evidence="6">
    <location>
        <begin position="68"/>
        <end position="89"/>
    </location>
</feature>